<feature type="compositionally biased region" description="Basic residues" evidence="1">
    <location>
        <begin position="241"/>
        <end position="253"/>
    </location>
</feature>
<dbReference type="GO" id="GO:0005839">
    <property type="term" value="C:proteasome core complex"/>
    <property type="evidence" value="ECO:0007669"/>
    <property type="project" value="InterPro"/>
</dbReference>
<reference evidence="2 3" key="1">
    <citation type="submission" date="2017-09" db="EMBL/GenBank/DDBJ databases">
        <title>Depth-based differentiation of microbial function through sediment-hosted aquifers and enrichment of novel symbionts in the deep terrestrial subsurface.</title>
        <authorList>
            <person name="Probst A.J."/>
            <person name="Ladd B."/>
            <person name="Jarett J.K."/>
            <person name="Geller-Mcgrath D.E."/>
            <person name="Sieber C.M."/>
            <person name="Emerson J.B."/>
            <person name="Anantharaman K."/>
            <person name="Thomas B.C."/>
            <person name="Malmstrom R."/>
            <person name="Stieglmeier M."/>
            <person name="Klingl A."/>
            <person name="Woyke T."/>
            <person name="Ryan C.M."/>
            <person name="Banfield J.F."/>
        </authorList>
    </citation>
    <scope>NUCLEOTIDE SEQUENCE [LARGE SCALE GENOMIC DNA]</scope>
    <source>
        <strain evidence="2">CG17_big_fil_post_rev_8_21_14_2_50_48_46</strain>
    </source>
</reference>
<dbReference type="GO" id="GO:0051603">
    <property type="term" value="P:proteolysis involved in protein catabolic process"/>
    <property type="evidence" value="ECO:0007669"/>
    <property type="project" value="InterPro"/>
</dbReference>
<dbReference type="AlphaFoldDB" id="A0A2M7FYK1"/>
<feature type="region of interest" description="Disordered" evidence="1">
    <location>
        <begin position="232"/>
        <end position="260"/>
    </location>
</feature>
<gene>
    <name evidence="2" type="ORF">COW36_22985</name>
</gene>
<dbReference type="CDD" id="cd01901">
    <property type="entry name" value="Ntn_hydrolase"/>
    <property type="match status" value="1"/>
</dbReference>
<dbReference type="Gene3D" id="3.60.20.10">
    <property type="entry name" value="Glutamine Phosphoribosylpyrophosphate, subunit 1, domain 1"/>
    <property type="match status" value="1"/>
</dbReference>
<dbReference type="Pfam" id="PF00227">
    <property type="entry name" value="Proteasome"/>
    <property type="match status" value="2"/>
</dbReference>
<dbReference type="InterPro" id="IPR001353">
    <property type="entry name" value="Proteasome_sua/b"/>
</dbReference>
<evidence type="ECO:0000313" key="2">
    <source>
        <dbReference type="EMBL" id="PIW14116.1"/>
    </source>
</evidence>
<evidence type="ECO:0000256" key="1">
    <source>
        <dbReference type="SAM" id="MobiDB-lite"/>
    </source>
</evidence>
<name>A0A2M7FYK1_9BACT</name>
<evidence type="ECO:0000313" key="3">
    <source>
        <dbReference type="Proteomes" id="UP000231019"/>
    </source>
</evidence>
<organism evidence="2 3">
    <name type="scientific">bacterium (Candidatus Blackallbacteria) CG17_big_fil_post_rev_8_21_14_2_50_48_46</name>
    <dbReference type="NCBI Taxonomy" id="2014261"/>
    <lineage>
        <taxon>Bacteria</taxon>
        <taxon>Candidatus Blackallbacteria</taxon>
    </lineage>
</organism>
<accession>A0A2M7FYK1</accession>
<sequence length="260" mass="28767">MTLILAIPTTQGIVLASDTQYTSGEVRTTGPKIYPLNNQCAWAGAGEIALIQRVQEAIESAPNRHSLNELRDTLARMVQQSVRTLLDLDVLTEFVQADPSLLLSLHPGDFIFAEYHQGEPRMLHITSSGTPEWISSLFASGNGANFAYALMQKYQNTSLSLESASLLAYKVIDETIQVGAYGLDYPIDIWLIREQGLGRLEETEMLLLAEMTETLRQKEVRLLHHVPFSFTGSEKATKPKAPAKKRSAGPVKKNKTEKPA</sequence>
<dbReference type="EMBL" id="PFFQ01000064">
    <property type="protein sequence ID" value="PIW14116.1"/>
    <property type="molecule type" value="Genomic_DNA"/>
</dbReference>
<comment type="caution">
    <text evidence="2">The sequence shown here is derived from an EMBL/GenBank/DDBJ whole genome shotgun (WGS) entry which is preliminary data.</text>
</comment>
<protein>
    <recommendedName>
        <fullName evidence="4">Proteasome subunit beta</fullName>
    </recommendedName>
</protein>
<evidence type="ECO:0008006" key="4">
    <source>
        <dbReference type="Google" id="ProtNLM"/>
    </source>
</evidence>
<proteinExistence type="predicted"/>
<dbReference type="InterPro" id="IPR029055">
    <property type="entry name" value="Ntn_hydrolases_N"/>
</dbReference>
<dbReference type="Proteomes" id="UP000231019">
    <property type="component" value="Unassembled WGS sequence"/>
</dbReference>
<dbReference type="SUPFAM" id="SSF56235">
    <property type="entry name" value="N-terminal nucleophile aminohydrolases (Ntn hydrolases)"/>
    <property type="match status" value="1"/>
</dbReference>